<proteinExistence type="predicted"/>
<reference evidence="2" key="1">
    <citation type="journal article" date="2019" name="Science">
        <title>Mutation of a bHLH transcription factor allowed almond domestication.</title>
        <authorList>
            <person name="Sanchez-Perez R."/>
            <person name="Pavan S."/>
            <person name="Mazzeo R."/>
            <person name="Moldovan C."/>
            <person name="Aiese Cigliano R."/>
            <person name="Del Cueto J."/>
            <person name="Ricciardi F."/>
            <person name="Lotti C."/>
            <person name="Ricciardi L."/>
            <person name="Dicenta F."/>
            <person name="Lopez-Marques R.L."/>
            <person name="Lindberg Moller B."/>
        </authorList>
    </citation>
    <scope>NUCLEOTIDE SEQUENCE</scope>
</reference>
<evidence type="ECO:0000256" key="1">
    <source>
        <dbReference type="SAM" id="MobiDB-lite"/>
    </source>
</evidence>
<protein>
    <submittedName>
        <fullName evidence="2">Cold shock domain protein 1</fullName>
    </submittedName>
</protein>
<dbReference type="AlphaFoldDB" id="A0A4Y1RMP0"/>
<feature type="compositionally biased region" description="Low complexity" evidence="1">
    <location>
        <begin position="65"/>
        <end position="97"/>
    </location>
</feature>
<dbReference type="EMBL" id="AP019302">
    <property type="protein sequence ID" value="BBH05469.1"/>
    <property type="molecule type" value="Genomic_DNA"/>
</dbReference>
<gene>
    <name evidence="2" type="ORF">Prudu_016859</name>
</gene>
<accession>A0A4Y1RMP0</accession>
<organism evidence="2">
    <name type="scientific">Prunus dulcis</name>
    <name type="common">Almond</name>
    <name type="synonym">Amygdalus dulcis</name>
    <dbReference type="NCBI Taxonomy" id="3755"/>
    <lineage>
        <taxon>Eukaryota</taxon>
        <taxon>Viridiplantae</taxon>
        <taxon>Streptophyta</taxon>
        <taxon>Embryophyta</taxon>
        <taxon>Tracheophyta</taxon>
        <taxon>Spermatophyta</taxon>
        <taxon>Magnoliopsida</taxon>
        <taxon>eudicotyledons</taxon>
        <taxon>Gunneridae</taxon>
        <taxon>Pentapetalae</taxon>
        <taxon>rosids</taxon>
        <taxon>fabids</taxon>
        <taxon>Rosales</taxon>
        <taxon>Rosaceae</taxon>
        <taxon>Amygdaloideae</taxon>
        <taxon>Amygdaleae</taxon>
        <taxon>Prunus</taxon>
    </lineage>
</organism>
<name>A0A4Y1RMP0_PRUDU</name>
<sequence length="134" mass="14302">MKIGRVSSVVEFFRHRNFSTHPHAAGVCGGAWARLVKLQFNPMRSLGNWGQQGQGIIGQNHNQVGVSSSAAGSSSSRAPSSSRGRSCRQSRGQSGRSTTQARVFSMTQQEATPDVITVVAPGSVQVVYEARTVD</sequence>
<feature type="region of interest" description="Disordered" evidence="1">
    <location>
        <begin position="49"/>
        <end position="106"/>
    </location>
</feature>
<evidence type="ECO:0000313" key="2">
    <source>
        <dbReference type="EMBL" id="BBH05469.1"/>
    </source>
</evidence>